<organism evidence="3 4">
    <name type="scientific">Acacia crassicarpa</name>
    <name type="common">northern wattle</name>
    <dbReference type="NCBI Taxonomy" id="499986"/>
    <lineage>
        <taxon>Eukaryota</taxon>
        <taxon>Viridiplantae</taxon>
        <taxon>Streptophyta</taxon>
        <taxon>Embryophyta</taxon>
        <taxon>Tracheophyta</taxon>
        <taxon>Spermatophyta</taxon>
        <taxon>Magnoliopsida</taxon>
        <taxon>eudicotyledons</taxon>
        <taxon>Gunneridae</taxon>
        <taxon>Pentapetalae</taxon>
        <taxon>rosids</taxon>
        <taxon>fabids</taxon>
        <taxon>Fabales</taxon>
        <taxon>Fabaceae</taxon>
        <taxon>Caesalpinioideae</taxon>
        <taxon>mimosoid clade</taxon>
        <taxon>Acacieae</taxon>
        <taxon>Acacia</taxon>
    </lineage>
</organism>
<dbReference type="Proteomes" id="UP001293593">
    <property type="component" value="Unassembled WGS sequence"/>
</dbReference>
<feature type="compositionally biased region" description="Low complexity" evidence="1">
    <location>
        <begin position="181"/>
        <end position="194"/>
    </location>
</feature>
<feature type="compositionally biased region" description="Polar residues" evidence="1">
    <location>
        <begin position="640"/>
        <end position="650"/>
    </location>
</feature>
<dbReference type="PANTHER" id="PTHR21563">
    <property type="entry name" value="ZINC FINGER C3H1 DOMAIN-CONTAINING PROTEIN"/>
    <property type="match status" value="1"/>
</dbReference>
<dbReference type="EMBL" id="JAWXYG010000002">
    <property type="protein sequence ID" value="KAK4279916.1"/>
    <property type="molecule type" value="Genomic_DNA"/>
</dbReference>
<reference evidence="3" key="1">
    <citation type="submission" date="2023-10" db="EMBL/GenBank/DDBJ databases">
        <title>Chromosome-level genome of the transformable northern wattle, Acacia crassicarpa.</title>
        <authorList>
            <person name="Massaro I."/>
            <person name="Sinha N.R."/>
            <person name="Poethig S."/>
            <person name="Leichty A.R."/>
        </authorList>
    </citation>
    <scope>NUCLEOTIDE SEQUENCE</scope>
    <source>
        <strain evidence="3">Acra3RX</strain>
        <tissue evidence="3">Leaf</tissue>
    </source>
</reference>
<dbReference type="GO" id="GO:0000178">
    <property type="term" value="C:exosome (RNase complex)"/>
    <property type="evidence" value="ECO:0007669"/>
    <property type="project" value="TreeGrafter"/>
</dbReference>
<feature type="domain" description="Putative zinc-finger" evidence="2">
    <location>
        <begin position="865"/>
        <end position="885"/>
    </location>
</feature>
<dbReference type="InterPro" id="IPR019607">
    <property type="entry name" value="Putative_zinc-finger_domain"/>
</dbReference>
<keyword evidence="4" id="KW-1185">Reference proteome</keyword>
<gene>
    <name evidence="3" type="ORF">QN277_011615</name>
</gene>
<proteinExistence type="predicted"/>
<feature type="region of interest" description="Disordered" evidence="1">
    <location>
        <begin position="1375"/>
        <end position="1402"/>
    </location>
</feature>
<evidence type="ECO:0000259" key="2">
    <source>
        <dbReference type="Pfam" id="PF10650"/>
    </source>
</evidence>
<feature type="region of interest" description="Disordered" evidence="1">
    <location>
        <begin position="99"/>
        <end position="211"/>
    </location>
</feature>
<feature type="compositionally biased region" description="Basic and acidic residues" evidence="1">
    <location>
        <begin position="127"/>
        <end position="136"/>
    </location>
</feature>
<evidence type="ECO:0000313" key="3">
    <source>
        <dbReference type="EMBL" id="KAK4279916.1"/>
    </source>
</evidence>
<evidence type="ECO:0000313" key="4">
    <source>
        <dbReference type="Proteomes" id="UP001293593"/>
    </source>
</evidence>
<dbReference type="InterPro" id="IPR039278">
    <property type="entry name" value="Red1"/>
</dbReference>
<feature type="compositionally biased region" description="Acidic residues" evidence="1">
    <location>
        <begin position="615"/>
        <end position="626"/>
    </location>
</feature>
<dbReference type="GO" id="GO:0005634">
    <property type="term" value="C:nucleus"/>
    <property type="evidence" value="ECO:0007669"/>
    <property type="project" value="TreeGrafter"/>
</dbReference>
<feature type="compositionally biased region" description="Polar residues" evidence="1">
    <location>
        <begin position="17"/>
        <end position="27"/>
    </location>
</feature>
<accession>A0AAE1MZI6</accession>
<feature type="region of interest" description="Disordered" evidence="1">
    <location>
        <begin position="578"/>
        <end position="665"/>
    </location>
</feature>
<dbReference type="PANTHER" id="PTHR21563:SF3">
    <property type="entry name" value="ZINC FINGER C3H1 DOMAIN-CONTAINING PROTEIN"/>
    <property type="match status" value="1"/>
</dbReference>
<feature type="compositionally biased region" description="Polar residues" evidence="1">
    <location>
        <begin position="139"/>
        <end position="156"/>
    </location>
</feature>
<feature type="compositionally biased region" description="Polar residues" evidence="1">
    <location>
        <begin position="1386"/>
        <end position="1402"/>
    </location>
</feature>
<evidence type="ECO:0000256" key="1">
    <source>
        <dbReference type="SAM" id="MobiDB-lite"/>
    </source>
</evidence>
<feature type="region of interest" description="Disordered" evidence="1">
    <location>
        <begin position="1"/>
        <end position="49"/>
    </location>
</feature>
<dbReference type="SUPFAM" id="SSF48452">
    <property type="entry name" value="TPR-like"/>
    <property type="match status" value="1"/>
</dbReference>
<dbReference type="Pfam" id="PF10650">
    <property type="entry name" value="zf-C3H1"/>
    <property type="match status" value="1"/>
</dbReference>
<dbReference type="InterPro" id="IPR011990">
    <property type="entry name" value="TPR-like_helical_dom_sf"/>
</dbReference>
<name>A0AAE1MZI6_9FABA</name>
<protein>
    <recommendedName>
        <fullName evidence="2">Putative zinc-finger domain-containing protein</fullName>
    </recommendedName>
</protein>
<comment type="caution">
    <text evidence="3">The sequence shown here is derived from an EMBL/GenBank/DDBJ whole genome shotgun (WGS) entry which is preliminary data.</text>
</comment>
<sequence>MEESDELGVRAMASDPANATLNLNAPSKTKEEGELSSSSGDEVPACIPGIPSPAVVSNSASQALNVTQAVQGGSSSIQLQKTMQSASLKSFNRNQLLPKSSMWPAHPGTDKSLVISFSDDDSGSDSEDGKQDKAVESKANISRLDSNHKPPTSSSEKSYKLLNGARSVAKSVPKRSPLNHSSFSSATRNRSSNSKVARSFSVGQGPRSRNFYTLNKNVVSQERKNDQGVVSNNHKLQDLRQQIAMRESELKLKAAQQNKESTSTLGRDHNAIKLKGDTTRKYNYSENAHLGSKEPDKKRLKLDRSYAAPQAIQSQPEVPATNSVLPSKESALENCNLRERNKVNLGVKAAPLRMGEQLVVKSQGHDKHLDISSLTMQSRPRSWTNVDNNCNQMDKNSRVVDSCVNFNQNGLPANAISNSVPTNTGLLNNFNDHGNDSEHSNMDLNSFFEMEELIDKELEEAQEHRHKCEVEERNALRAYLKAQRALIEANGRCTNLYRKRELYSAKLKSLILNNSGFSCSSGQHAHLDSGLDYLPRHEYVIPTSICQRQAEFNDLNQPGFDTTNGVNNGPSNMLYHRMNGANLGSEPCSEPDASTSEPLPRRGNRTVDRVNSPSDELDTSANDNEEMSPSIHVSTDHDNVNQGKQYSNANLMDRDTGPNARISADDPQDSLLLEAALRSELFARLGTRASKSSSTCNNLGPAPEQGVGNENSQIHQVVPLSRAEENISRGNERNGSNIYLDRAEIQSQQNTCRASLISNCCIASRDQGSFALQLHHSMGAMKISPLILRSAFGQLKQMSKLNSKQLLNKNQWLHVNDGENENNSCHGSRTEFSSMLAVAVPPASNLCSEESSYSCSPAVDPFWPLCMYELRGKCNDDECPWQHVKDYNDGNHQNQHSDNEDADCQGGLTLRQQTATKVSKSPEAAIPPTYHVGLDVLRADQLAHKSVLTRRNALNWQMCFSITLATSNLLQNGLPEDGLFLHGGGERIEVHGTWNKQFSYLKWKRAVNQNEQALADNEQAVEMALLVLNQEINKLEGVRKALSVLSRILETDPTSVVIWIVYLLIYYGSLKPTGKDDMFLYAVKHNEGSYVLWLMYINSRAQLDERLAAYDAALFALCQNTSAAVKDRIHTSACILDLFLQMMDCFCMSGNVEKAIERSYGIFSDTTKSNEPHHLSLSDILNCLTVSDKCVFWICCTYLVIYRKLPDAIIQKFECEKDLDIEWPVIHLSGEEKQMAVKCVETAVESVDFYIYNESAKDEVNLRSAQLFALNHIRCMVALDNLECSGSLLDKYAKLYPCSIELVLESVHIQKQKNGTDNIMGFEEAISRWPKKIPGVQCIWNQYIENAVQDGRVDFAKEITVRWFQSAWQVQESHDGEMDATYGDDSCSSLGPDSKSVPDTPSSGISQMDAMFGYLNLSLYKFFQNDETEACIAIDKAREAANFGGLDNRMRKHAMFLLCDASCLKDNGPNGGIKKILEMHNDSVFQDLIAPKLITRKFFNDVKKPRVQQLMSNLLSPVSIDCSVLNLILQSWYGSSLLPQTFSDPKELVDFVEVILEVVPSNYQLAISACKLLSKGSNSSNADQTSASLLFWACSAMTNAILDAIPIPPEYIWVEAGLLLDNVMGIEAISARFYRRALSVYPFSVRLWKSFCNLYKVIGDAGDVIKAAKERGISITLE</sequence>